<evidence type="ECO:0000256" key="4">
    <source>
        <dbReference type="SAM" id="MobiDB-lite"/>
    </source>
</evidence>
<protein>
    <recommendedName>
        <fullName evidence="3">Carboxylic ester hydrolase</fullName>
        <ecNumber evidence="3">3.1.1.-</ecNumber>
    </recommendedName>
</protein>
<organism evidence="6 7">
    <name type="scientific">Actinophytocola gossypii</name>
    <dbReference type="NCBI Taxonomy" id="2812003"/>
    <lineage>
        <taxon>Bacteria</taxon>
        <taxon>Bacillati</taxon>
        <taxon>Actinomycetota</taxon>
        <taxon>Actinomycetes</taxon>
        <taxon>Pseudonocardiales</taxon>
        <taxon>Pseudonocardiaceae</taxon>
    </lineage>
</organism>
<keyword evidence="7" id="KW-1185">Reference proteome</keyword>
<dbReference type="Pfam" id="PF00135">
    <property type="entry name" value="COesterase"/>
    <property type="match status" value="1"/>
</dbReference>
<feature type="signal peptide" evidence="3">
    <location>
        <begin position="1"/>
        <end position="24"/>
    </location>
</feature>
<feature type="region of interest" description="Disordered" evidence="4">
    <location>
        <begin position="74"/>
        <end position="93"/>
    </location>
</feature>
<evidence type="ECO:0000256" key="1">
    <source>
        <dbReference type="ARBA" id="ARBA00005964"/>
    </source>
</evidence>
<evidence type="ECO:0000256" key="3">
    <source>
        <dbReference type="RuleBase" id="RU361235"/>
    </source>
</evidence>
<evidence type="ECO:0000313" key="6">
    <source>
        <dbReference type="EMBL" id="MCT2584062.1"/>
    </source>
</evidence>
<name>A0ABT2J880_9PSEU</name>
<dbReference type="Gene3D" id="3.40.50.1820">
    <property type="entry name" value="alpha/beta hydrolase"/>
    <property type="match status" value="1"/>
</dbReference>
<dbReference type="PANTHER" id="PTHR11559">
    <property type="entry name" value="CARBOXYLESTERASE"/>
    <property type="match status" value="1"/>
</dbReference>
<dbReference type="InterPro" id="IPR002018">
    <property type="entry name" value="CarbesteraseB"/>
</dbReference>
<evidence type="ECO:0000313" key="7">
    <source>
        <dbReference type="Proteomes" id="UP001156441"/>
    </source>
</evidence>
<accession>A0ABT2J880</accession>
<reference evidence="6 7" key="1">
    <citation type="submission" date="2021-02" db="EMBL/GenBank/DDBJ databases">
        <title>Actinophytocola xerophila sp. nov., isolated from soil of cotton cropping field.</title>
        <authorList>
            <person name="Huang R."/>
            <person name="Chen X."/>
            <person name="Ge X."/>
            <person name="Liu W."/>
        </authorList>
    </citation>
    <scope>NUCLEOTIDE SEQUENCE [LARGE SCALE GENOMIC DNA]</scope>
    <source>
        <strain evidence="6 7">S1-96</strain>
    </source>
</reference>
<evidence type="ECO:0000259" key="5">
    <source>
        <dbReference type="Pfam" id="PF00135"/>
    </source>
</evidence>
<dbReference type="SUPFAM" id="SSF53474">
    <property type="entry name" value="alpha/beta-Hydrolases"/>
    <property type="match status" value="1"/>
</dbReference>
<keyword evidence="2 3" id="KW-0378">Hydrolase</keyword>
<comment type="caution">
    <text evidence="6">The sequence shown here is derived from an EMBL/GenBank/DDBJ whole genome shotgun (WGS) entry which is preliminary data.</text>
</comment>
<dbReference type="EMBL" id="JAFFZE010000011">
    <property type="protein sequence ID" value="MCT2584062.1"/>
    <property type="molecule type" value="Genomic_DNA"/>
</dbReference>
<evidence type="ECO:0000256" key="2">
    <source>
        <dbReference type="ARBA" id="ARBA00022801"/>
    </source>
</evidence>
<dbReference type="EC" id="3.1.1.-" evidence="3"/>
<proteinExistence type="inferred from homology"/>
<keyword evidence="3" id="KW-0732">Signal</keyword>
<dbReference type="InterPro" id="IPR019826">
    <property type="entry name" value="Carboxylesterase_B_AS"/>
</dbReference>
<dbReference type="InterPro" id="IPR029058">
    <property type="entry name" value="AB_hydrolase_fold"/>
</dbReference>
<feature type="domain" description="Carboxylesterase type B" evidence="5">
    <location>
        <begin position="41"/>
        <end position="496"/>
    </location>
</feature>
<dbReference type="InterPro" id="IPR050309">
    <property type="entry name" value="Type-B_Carboxylest/Lipase"/>
</dbReference>
<dbReference type="Proteomes" id="UP001156441">
    <property type="component" value="Unassembled WGS sequence"/>
</dbReference>
<gene>
    <name evidence="6" type="ORF">JT362_13140</name>
</gene>
<sequence length="522" mass="55325">MKKIGLGLALAALVAGGVYGTAAAFGEAPPAGDQVNAGNVLVDTTSGTVRGSRADGVRTFQGIPYAAAPVGERRWAPPASPADWTGVRDATRQGNACPQPTDLPIAAEPQGEDCLNLNVTAPTRGRDLPVLVWVHGGSLVYGAGDSYGAADMASRGDVVVVTVNYRLGTLGFLAHPALPDSANLGLADQQAALRWVRDNIAAFGGDPDDVTLAGQSGGGYSVCAQLTSPAAEGLFDRAIMQSAPCTGGTTHTRAAAERQGLAVAEEVGCDDVATAARCLRETSTDALVAAGGNAHDDFHPVAGTPLLPRDPAAAVRTGRFHRVPVLVGANHDEDGGRLGGLELVPGAEPLTAEDYVREVRAIAGRHAHEVFEAYPLSAYGSPSEALTAVLTDRNWARSTYDTLRAFSRRVPTFGYEFAERDTGWFPGLPRPSFPVGASHMAELPYLFEVDYIEPATRTYLRATMIDYWTGFVADGDPNGRDDLPGWPSFRRGEYVQSLAAERIGRTDYPEDHNYVLWRRLSR</sequence>
<dbReference type="RefSeq" id="WP_260191454.1">
    <property type="nucleotide sequence ID" value="NZ_JAFFZE010000011.1"/>
</dbReference>
<feature type="chain" id="PRO_5045005728" description="Carboxylic ester hydrolase" evidence="3">
    <location>
        <begin position="25"/>
        <end position="522"/>
    </location>
</feature>
<comment type="similarity">
    <text evidence="1 3">Belongs to the type-B carboxylesterase/lipase family.</text>
</comment>
<dbReference type="PROSITE" id="PS00122">
    <property type="entry name" value="CARBOXYLESTERASE_B_1"/>
    <property type="match status" value="1"/>
</dbReference>